<keyword evidence="1" id="KW-1015">Disulfide bond</keyword>
<evidence type="ECO:0000313" key="6">
    <source>
        <dbReference type="Proteomes" id="UP001153069"/>
    </source>
</evidence>
<evidence type="ECO:0000313" key="5">
    <source>
        <dbReference type="EMBL" id="CAB9498946.1"/>
    </source>
</evidence>
<feature type="region of interest" description="Disordered" evidence="2">
    <location>
        <begin position="1"/>
        <end position="70"/>
    </location>
</feature>
<keyword evidence="3" id="KW-1133">Transmembrane helix</keyword>
<proteinExistence type="predicted"/>
<protein>
    <recommendedName>
        <fullName evidence="4">EGF-like domain-containing protein</fullName>
    </recommendedName>
</protein>
<feature type="transmembrane region" description="Helical" evidence="3">
    <location>
        <begin position="271"/>
        <end position="288"/>
    </location>
</feature>
<feature type="transmembrane region" description="Helical" evidence="3">
    <location>
        <begin position="95"/>
        <end position="117"/>
    </location>
</feature>
<evidence type="ECO:0000259" key="4">
    <source>
        <dbReference type="PROSITE" id="PS50026"/>
    </source>
</evidence>
<dbReference type="PANTHER" id="PTHR24044:SF420">
    <property type="entry name" value="DELTA AND NOTCH-LIKE EPIDERMAL GROWTH FACTOR-RELATED RECEPTOR ISOFORM X1"/>
    <property type="match status" value="1"/>
</dbReference>
<dbReference type="InterPro" id="IPR050906">
    <property type="entry name" value="Notch_signaling"/>
</dbReference>
<sequence>MTDQGGQAPVPEHGFEVPVEKTLDTPPPDKTLDTPPADDHNDPVKDEEQGNQDEGDEEEEENETEALLPKGYALTELDKDIYSLIFTGDLKGPGFWFGISVAFFQGMLCWLVLYDLIDWDPDSTNPMRIPAGNDLVVMVAQALLLVFMSQDSMDMNEALVFLTDGYYPEVLQVCPTAQFWKWALSGITHLIVGLLLALDVFVLLMQETTVFGLGVDFVAMNKFFAVIDNKAFAIGGRGVCSVQLQQEIKNVSNVKVRTSTEYTWRKRIRDVVIVAAIMTGYGVLTYQMQHGFFLCKELFVQFGDVFNPGIVEISGPFDMLPLQYKRDGRAVYQERSTGQFMLAYCEKDKRWTMTPYLSGIFEPCGSSEVEVLARSGEDTGYDILKTVDTWVVTSVRHGMGFNPFVHFSMQCNECAKKCTKGAGVCNERNQCICKEGYYGVNCEFEQPCTEMTLSFATERFPAFLSEYPVPYDFAMITYNNTNVTAERPGTLQVEHRPVYFGVGPNANWIMAFLGRRWVIYGVSSDTGPSEVASRLAAANFSAVNTLFAPIYVSSPVDVGTPSDGPTPADVQWYKATRKSNRNPIETDTSAELLVDGVPRSYVTSWWVDENQPLDSRFVCAICNSEANPCKNFGTCNDATGICTCRKEVGALCEYEMKCTDLVGTDLGSFYGCPGNATCAPSGVCSGCPEGTTGNTCQANEEDL</sequence>
<dbReference type="GO" id="GO:0005112">
    <property type="term" value="F:Notch binding"/>
    <property type="evidence" value="ECO:0007669"/>
    <property type="project" value="TreeGrafter"/>
</dbReference>
<keyword evidence="3" id="KW-0472">Membrane</keyword>
<dbReference type="SMART" id="SM00181">
    <property type="entry name" value="EGF"/>
    <property type="match status" value="3"/>
</dbReference>
<dbReference type="Proteomes" id="UP001153069">
    <property type="component" value="Unassembled WGS sequence"/>
</dbReference>
<feature type="domain" description="EGF-like" evidence="4">
    <location>
        <begin position="412"/>
        <end position="443"/>
    </location>
</feature>
<feature type="compositionally biased region" description="Basic and acidic residues" evidence="2">
    <location>
        <begin position="13"/>
        <end position="23"/>
    </location>
</feature>
<keyword evidence="3" id="KW-0812">Transmembrane</keyword>
<feature type="transmembrane region" description="Helical" evidence="3">
    <location>
        <begin position="182"/>
        <end position="204"/>
    </location>
</feature>
<dbReference type="PANTHER" id="PTHR24044">
    <property type="entry name" value="NOTCH LIGAND FAMILY MEMBER"/>
    <property type="match status" value="1"/>
</dbReference>
<dbReference type="AlphaFoldDB" id="A0A9N8DDY6"/>
<evidence type="ECO:0000256" key="3">
    <source>
        <dbReference type="SAM" id="Phobius"/>
    </source>
</evidence>
<name>A0A9N8DDY6_9STRA</name>
<feature type="disulfide bond" evidence="1">
    <location>
        <begin position="433"/>
        <end position="442"/>
    </location>
</feature>
<dbReference type="OrthoDB" id="47245at2759"/>
<dbReference type="InterPro" id="IPR000742">
    <property type="entry name" value="EGF"/>
</dbReference>
<feature type="transmembrane region" description="Helical" evidence="3">
    <location>
        <begin position="129"/>
        <end position="148"/>
    </location>
</feature>
<gene>
    <name evidence="5" type="ORF">SEMRO_49_G028650.1</name>
</gene>
<dbReference type="PROSITE" id="PS00022">
    <property type="entry name" value="EGF_1"/>
    <property type="match status" value="1"/>
</dbReference>
<dbReference type="EMBL" id="CAICTM010000049">
    <property type="protein sequence ID" value="CAB9498946.1"/>
    <property type="molecule type" value="Genomic_DNA"/>
</dbReference>
<accession>A0A9N8DDY6</accession>
<reference evidence="5" key="1">
    <citation type="submission" date="2020-06" db="EMBL/GenBank/DDBJ databases">
        <authorList>
            <consortium name="Plant Systems Biology data submission"/>
        </authorList>
    </citation>
    <scope>NUCLEOTIDE SEQUENCE</scope>
    <source>
        <strain evidence="5">D6</strain>
    </source>
</reference>
<organism evidence="5 6">
    <name type="scientific">Seminavis robusta</name>
    <dbReference type="NCBI Taxonomy" id="568900"/>
    <lineage>
        <taxon>Eukaryota</taxon>
        <taxon>Sar</taxon>
        <taxon>Stramenopiles</taxon>
        <taxon>Ochrophyta</taxon>
        <taxon>Bacillariophyta</taxon>
        <taxon>Bacillariophyceae</taxon>
        <taxon>Bacillariophycidae</taxon>
        <taxon>Naviculales</taxon>
        <taxon>Naviculaceae</taxon>
        <taxon>Seminavis</taxon>
    </lineage>
</organism>
<evidence type="ECO:0000256" key="1">
    <source>
        <dbReference type="PROSITE-ProRule" id="PRU00076"/>
    </source>
</evidence>
<feature type="compositionally biased region" description="Acidic residues" evidence="2">
    <location>
        <begin position="49"/>
        <end position="64"/>
    </location>
</feature>
<dbReference type="PROSITE" id="PS01186">
    <property type="entry name" value="EGF_2"/>
    <property type="match status" value="1"/>
</dbReference>
<keyword evidence="1" id="KW-0245">EGF-like domain</keyword>
<dbReference type="PROSITE" id="PS50026">
    <property type="entry name" value="EGF_3"/>
    <property type="match status" value="1"/>
</dbReference>
<evidence type="ECO:0000256" key="2">
    <source>
        <dbReference type="SAM" id="MobiDB-lite"/>
    </source>
</evidence>
<feature type="compositionally biased region" description="Basic and acidic residues" evidence="2">
    <location>
        <begin position="37"/>
        <end position="48"/>
    </location>
</feature>
<comment type="caution">
    <text evidence="5">The sequence shown here is derived from an EMBL/GenBank/DDBJ whole genome shotgun (WGS) entry which is preliminary data.</text>
</comment>
<comment type="caution">
    <text evidence="1">Lacks conserved residue(s) required for the propagation of feature annotation.</text>
</comment>
<keyword evidence="6" id="KW-1185">Reference proteome</keyword>